<evidence type="ECO:0000313" key="1">
    <source>
        <dbReference type="EMBL" id="SUB16087.1"/>
    </source>
</evidence>
<dbReference type="AlphaFoldDB" id="A0A379AE26"/>
<proteinExistence type="predicted"/>
<protein>
    <submittedName>
        <fullName evidence="1">Uncharacterized protein</fullName>
    </submittedName>
</protein>
<evidence type="ECO:0000313" key="2">
    <source>
        <dbReference type="Proteomes" id="UP000254640"/>
    </source>
</evidence>
<organism evidence="1 2">
    <name type="scientific">Enterobacter agglomerans</name>
    <name type="common">Erwinia herbicola</name>
    <name type="synonym">Pantoea agglomerans</name>
    <dbReference type="NCBI Taxonomy" id="549"/>
    <lineage>
        <taxon>Bacteria</taxon>
        <taxon>Pseudomonadati</taxon>
        <taxon>Pseudomonadota</taxon>
        <taxon>Gammaproteobacteria</taxon>
        <taxon>Enterobacterales</taxon>
        <taxon>Erwiniaceae</taxon>
        <taxon>Pantoea</taxon>
        <taxon>Pantoea agglomerans group</taxon>
    </lineage>
</organism>
<accession>A0A379AE26</accession>
<gene>
    <name evidence="1" type="ORF">NCTC9381_01987</name>
</gene>
<reference evidence="1 2" key="1">
    <citation type="submission" date="2018-06" db="EMBL/GenBank/DDBJ databases">
        <authorList>
            <consortium name="Pathogen Informatics"/>
            <person name="Doyle S."/>
        </authorList>
    </citation>
    <scope>NUCLEOTIDE SEQUENCE [LARGE SCALE GENOMIC DNA]</scope>
    <source>
        <strain evidence="1 2">NCTC9381</strain>
    </source>
</reference>
<keyword evidence="2" id="KW-1185">Reference proteome</keyword>
<sequence>MHLAAALFDAANVEKAFLDKPSEASREAILEEYTAINTLSEQLDIFAPAEILMT</sequence>
<dbReference type="EMBL" id="UGSO01000001">
    <property type="protein sequence ID" value="SUB16087.1"/>
    <property type="molecule type" value="Genomic_DNA"/>
</dbReference>
<dbReference type="Proteomes" id="UP000254640">
    <property type="component" value="Unassembled WGS sequence"/>
</dbReference>
<name>A0A379AE26_ENTAG</name>